<organism evidence="2 3">
    <name type="scientific">Novymonas esmeraldas</name>
    <dbReference type="NCBI Taxonomy" id="1808958"/>
    <lineage>
        <taxon>Eukaryota</taxon>
        <taxon>Discoba</taxon>
        <taxon>Euglenozoa</taxon>
        <taxon>Kinetoplastea</taxon>
        <taxon>Metakinetoplastina</taxon>
        <taxon>Trypanosomatida</taxon>
        <taxon>Trypanosomatidae</taxon>
        <taxon>Novymonas</taxon>
    </lineage>
</organism>
<dbReference type="Proteomes" id="UP001430356">
    <property type="component" value="Unassembled WGS sequence"/>
</dbReference>
<protein>
    <submittedName>
        <fullName evidence="2">Uncharacterized protein</fullName>
    </submittedName>
</protein>
<dbReference type="InterPro" id="IPR036850">
    <property type="entry name" value="NDK-like_dom_sf"/>
</dbReference>
<dbReference type="AlphaFoldDB" id="A0AAW0ELR3"/>
<feature type="compositionally biased region" description="Low complexity" evidence="1">
    <location>
        <begin position="150"/>
        <end position="160"/>
    </location>
</feature>
<feature type="compositionally biased region" description="Gly residues" evidence="1">
    <location>
        <begin position="179"/>
        <end position="194"/>
    </location>
</feature>
<evidence type="ECO:0000313" key="3">
    <source>
        <dbReference type="Proteomes" id="UP001430356"/>
    </source>
</evidence>
<reference evidence="2 3" key="1">
    <citation type="journal article" date="2021" name="MBio">
        <title>A New Model Trypanosomatid, Novymonas esmeraldas: Genomic Perception of Its 'Candidatus Pandoraea novymonadis' Endosymbiont.</title>
        <authorList>
            <person name="Zakharova A."/>
            <person name="Saura A."/>
            <person name="Butenko A."/>
            <person name="Podesvova L."/>
            <person name="Warmusova S."/>
            <person name="Kostygov A.Y."/>
            <person name="Nenarokova A."/>
            <person name="Lukes J."/>
            <person name="Opperdoes F.R."/>
            <person name="Yurchenko V."/>
        </authorList>
    </citation>
    <scope>NUCLEOTIDE SEQUENCE [LARGE SCALE GENOMIC DNA]</scope>
    <source>
        <strain evidence="2 3">E262AT.01</strain>
    </source>
</reference>
<dbReference type="Gene3D" id="3.30.70.141">
    <property type="entry name" value="Nucleoside diphosphate kinase-like domain"/>
    <property type="match status" value="1"/>
</dbReference>
<keyword evidence="3" id="KW-1185">Reference proteome</keyword>
<evidence type="ECO:0000313" key="2">
    <source>
        <dbReference type="EMBL" id="KAK7194596.1"/>
    </source>
</evidence>
<dbReference type="SUPFAM" id="SSF54919">
    <property type="entry name" value="Nucleoside diphosphate kinase, NDK"/>
    <property type="match status" value="1"/>
</dbReference>
<sequence>MNTRDDGAEPQWTIAVCTPACHAAHAVIVRELRDDGVEIVDRRFTLTSDQALVLVQQYAHLRRRASEHNRSSALAAEAAEASTHMFLSATRSEGRQRRWVDAPSQPHLRRRHEHAPPPPEHTRSQGESGQLLANIMRLAQGHRAPPPSGAAPAEGAVGSARGAAPWPPSRLAGAYAARGTGGGDGGGGVGGGGDSPSVGVSSEPTWSGRRTLHAVGSTTGHTTVGVTAAGSAAPPLYQRARPGAPLPPSVTANITPTANGFCIAGDDDLMAIADPQVRQHVEFLVHGGTTLVLLLRAGNAVDRLLRLAGPEDPREARRIAPSSWSARYGVDEAQMAVYTPATVADARAAVHAVFGDDLPNRTAHTSRARPPSEERAVTAAPLSFPFILPLLRAGVPATQRMSYYTGVPAAVTAAAAAATASVTVVAPLADELDGQTLSQRGGALDADGHMLSAATADPDSAMYWSTGPQYPQRQVRLDELDNLLRSRAVN</sequence>
<gene>
    <name evidence="2" type="ORF">NESM_000377900</name>
</gene>
<comment type="caution">
    <text evidence="2">The sequence shown here is derived from an EMBL/GenBank/DDBJ whole genome shotgun (WGS) entry which is preliminary data.</text>
</comment>
<dbReference type="EMBL" id="JAECZO010000039">
    <property type="protein sequence ID" value="KAK7194596.1"/>
    <property type="molecule type" value="Genomic_DNA"/>
</dbReference>
<evidence type="ECO:0000256" key="1">
    <source>
        <dbReference type="SAM" id="MobiDB-lite"/>
    </source>
</evidence>
<feature type="region of interest" description="Disordered" evidence="1">
    <location>
        <begin position="89"/>
        <end position="127"/>
    </location>
</feature>
<proteinExistence type="predicted"/>
<name>A0AAW0ELR3_9TRYP</name>
<feature type="region of interest" description="Disordered" evidence="1">
    <location>
        <begin position="141"/>
        <end position="206"/>
    </location>
</feature>
<accession>A0AAW0ELR3</accession>